<dbReference type="STRING" id="1781255.BH720_09085"/>
<evidence type="ECO:0000313" key="3">
    <source>
        <dbReference type="EMBL" id="OEJ75527.1"/>
    </source>
</evidence>
<dbReference type="EMBL" id="MJGC01000049">
    <property type="protein sequence ID" value="OEJ75527.1"/>
    <property type="molecule type" value="Genomic_DNA"/>
</dbReference>
<dbReference type="InterPro" id="IPR033880">
    <property type="entry name" value="SPFH_YdjI"/>
</dbReference>
<gene>
    <name evidence="3" type="ORF">BH720_09085</name>
</gene>
<dbReference type="CDD" id="cd03408">
    <property type="entry name" value="SPFH_like_u1"/>
    <property type="match status" value="1"/>
</dbReference>
<evidence type="ECO:0000259" key="1">
    <source>
        <dbReference type="Pfam" id="PF13421"/>
    </source>
</evidence>
<comment type="caution">
    <text evidence="3">The sequence shown here is derived from an EMBL/GenBank/DDBJ whole genome shotgun (WGS) entry which is preliminary data.</text>
</comment>
<dbReference type="OrthoDB" id="9788304at2"/>
<dbReference type="Pfam" id="PF13421">
    <property type="entry name" value="Band_7_1"/>
    <property type="match status" value="1"/>
</dbReference>
<feature type="domain" description="GYF" evidence="2">
    <location>
        <begin position="368"/>
        <end position="413"/>
    </location>
</feature>
<dbReference type="SUPFAM" id="SSF117892">
    <property type="entry name" value="Band 7/SPFH domain"/>
    <property type="match status" value="1"/>
</dbReference>
<dbReference type="InterPro" id="IPR025640">
    <property type="entry name" value="GYF_2"/>
</dbReference>
<dbReference type="InterPro" id="IPR036013">
    <property type="entry name" value="Band_7/SPFH_dom_sf"/>
</dbReference>
<dbReference type="Gene3D" id="3.30.479.30">
    <property type="entry name" value="Band 7 domain"/>
    <property type="match status" value="1"/>
</dbReference>
<reference evidence="3" key="1">
    <citation type="submission" date="2016-09" db="EMBL/GenBank/DDBJ databases">
        <title>Draft genome of thermotolerant cyanobacterium Desertifilum sp. strain IPPAS B-1220.</title>
        <authorList>
            <person name="Sinetova M.A."/>
            <person name="Bolakhan K."/>
            <person name="Zayadan B.K."/>
            <person name="Mironov K.S."/>
            <person name="Ustinova V."/>
            <person name="Kupriyanova E.V."/>
            <person name="Sidorov R.A."/>
            <person name="Skrypnik A.N."/>
            <person name="Gogoleva N.E."/>
            <person name="Gogolev Y.V."/>
            <person name="Los D.A."/>
        </authorList>
    </citation>
    <scope>NUCLEOTIDE SEQUENCE [LARGE SCALE GENOMIC DNA]</scope>
    <source>
        <strain evidence="3">IPPAS B-1220</strain>
    </source>
</reference>
<evidence type="ECO:0000259" key="2">
    <source>
        <dbReference type="Pfam" id="PF14237"/>
    </source>
</evidence>
<sequence length="422" mass="46596">MSLFGKLRGEFIDIIEWLDPSNDTLAYRFERFQNEIKNGAKLTVRPGQTAVFVNEGQIADVFGPGMYSLTTQNLPILSTLQGWPYGFNSPFKAEVYFFNTKQFTNLKWGTSNPIMLRDADFGVVRVRAYGNYSIRIVDPAALLQELVSTDGLFQVDRVQDHLRNLIVTAFASWLGRSQIPIIDLAAHYRELGEQVRSGIQAEIQNLGIELSGLLIENVSVPETVEQALDKRASMGVLGNMQQYAQYQAANAVEQSAQNPGGGNSALDFGVGMAMGQQLANSFGQQTPHTPQTPPPPPTAQWYMAKNNQQLGPFDLNQLSQQGLTADTLVWRAGLAEWQPAVQVAELASILPPPVAPPIPQPQVARGEWYIFRNGESLGPFNINQLPEQGLSSRTNVRREGETEWVRARDVAELAPLLATLGE</sequence>
<protein>
    <submittedName>
        <fullName evidence="3">Antifreeze protein</fullName>
    </submittedName>
</protein>
<name>A0A1E5QLT0_9CYAN</name>
<feature type="domain" description="GYF" evidence="2">
    <location>
        <begin position="301"/>
        <end position="346"/>
    </location>
</feature>
<proteinExistence type="predicted"/>
<dbReference type="PANTHER" id="PTHR37826">
    <property type="entry name" value="FLOTILLIN BAND_7_5 DOMAIN PROTEIN"/>
    <property type="match status" value="1"/>
</dbReference>
<feature type="domain" description="SPFH" evidence="1">
    <location>
        <begin position="27"/>
        <end position="236"/>
    </location>
</feature>
<organism evidence="3">
    <name type="scientific">Desertifilum tharense IPPAS B-1220</name>
    <dbReference type="NCBI Taxonomy" id="1781255"/>
    <lineage>
        <taxon>Bacteria</taxon>
        <taxon>Bacillati</taxon>
        <taxon>Cyanobacteriota</taxon>
        <taxon>Cyanophyceae</taxon>
        <taxon>Desertifilales</taxon>
        <taxon>Desertifilaceae</taxon>
        <taxon>Desertifilum</taxon>
    </lineage>
</organism>
<dbReference type="PANTHER" id="PTHR37826:SF2">
    <property type="entry name" value="ZINC-RIBBON DOMAIN-CONTAINING PROTEIN"/>
    <property type="match status" value="1"/>
</dbReference>
<dbReference type="AlphaFoldDB" id="A0A1E5QLT0"/>
<accession>A0A1E5QLT0</accession>
<dbReference type="Pfam" id="PF14237">
    <property type="entry name" value="GYF_2"/>
    <property type="match status" value="2"/>
</dbReference>
<dbReference type="RefSeq" id="WP_069966871.1">
    <property type="nucleotide sequence ID" value="NZ_CM124774.1"/>
</dbReference>